<organism evidence="9 10">
    <name type="scientific">Arthrobotrys conoides</name>
    <dbReference type="NCBI Taxonomy" id="74498"/>
    <lineage>
        <taxon>Eukaryota</taxon>
        <taxon>Fungi</taxon>
        <taxon>Dikarya</taxon>
        <taxon>Ascomycota</taxon>
        <taxon>Pezizomycotina</taxon>
        <taxon>Orbiliomycetes</taxon>
        <taxon>Orbiliales</taxon>
        <taxon>Orbiliaceae</taxon>
        <taxon>Arthrobotrys</taxon>
    </lineage>
</organism>
<feature type="transmembrane region" description="Helical" evidence="7">
    <location>
        <begin position="259"/>
        <end position="282"/>
    </location>
</feature>
<dbReference type="InterPro" id="IPR049326">
    <property type="entry name" value="Rhodopsin_dom_fungi"/>
</dbReference>
<feature type="region of interest" description="Disordered" evidence="6">
    <location>
        <begin position="429"/>
        <end position="451"/>
    </location>
</feature>
<feature type="compositionally biased region" description="Polar residues" evidence="6">
    <location>
        <begin position="440"/>
        <end position="451"/>
    </location>
</feature>
<keyword evidence="10" id="KW-1185">Reference proteome</keyword>
<comment type="subcellular location">
    <subcellularLocation>
        <location evidence="1">Membrane</location>
        <topology evidence="1">Multi-pass membrane protein</topology>
    </subcellularLocation>
</comment>
<dbReference type="PANTHER" id="PTHR33048">
    <property type="entry name" value="PTH11-LIKE INTEGRAL MEMBRANE PROTEIN (AFU_ORTHOLOGUE AFUA_5G11245)"/>
    <property type="match status" value="1"/>
</dbReference>
<evidence type="ECO:0000256" key="3">
    <source>
        <dbReference type="ARBA" id="ARBA00022989"/>
    </source>
</evidence>
<evidence type="ECO:0000313" key="9">
    <source>
        <dbReference type="EMBL" id="KAK6497156.1"/>
    </source>
</evidence>
<evidence type="ECO:0000256" key="2">
    <source>
        <dbReference type="ARBA" id="ARBA00022692"/>
    </source>
</evidence>
<protein>
    <recommendedName>
        <fullName evidence="8">Rhodopsin domain-containing protein</fullName>
    </recommendedName>
</protein>
<accession>A0AAN8NB05</accession>
<comment type="similarity">
    <text evidence="5">Belongs to the SAT4 family.</text>
</comment>
<feature type="domain" description="Rhodopsin" evidence="8">
    <location>
        <begin position="121"/>
        <end position="357"/>
    </location>
</feature>
<evidence type="ECO:0000256" key="1">
    <source>
        <dbReference type="ARBA" id="ARBA00004141"/>
    </source>
</evidence>
<reference evidence="9 10" key="1">
    <citation type="submission" date="2019-10" db="EMBL/GenBank/DDBJ databases">
        <authorList>
            <person name="Palmer J.M."/>
        </authorList>
    </citation>
    <scope>NUCLEOTIDE SEQUENCE [LARGE SCALE GENOMIC DNA]</scope>
    <source>
        <strain evidence="9 10">TWF506</strain>
    </source>
</reference>
<dbReference type="Proteomes" id="UP001307849">
    <property type="component" value="Unassembled WGS sequence"/>
</dbReference>
<proteinExistence type="inferred from homology"/>
<sequence length="451" mass="50576">MSPPLNLTKGDLDLAASITINLGFLARNFYDSKTIDVVSAFSTFFNTTPNATDSELLSFSGARPNDLNILLEMLGDRDLLRDSILWLDAIAEYLPRTPGGAHLLIPVFTVFTVLTSIVLALRLWSRQTIAGGVRGYDWIMVFGYFMTLVYGSSALYHSININTASQFWSYSWNEIALQQMFYIYLDILYPIAALIIKSSLLLFYYSIFTNRYLRWSVWATFGFTLATTITIILYSIFKCHPVNYWSEWYTSTCDPHQKIPYLVTGSLLIFSDVVIWVLPLPMVMKLQLYRRERIAAVFTFSLGIFACIASIFRLQAVYKFFLTSAGTGRTPVINTWTIVELNLAIICASAPALRALCIRHAPKLLSYGSNSTDSSSRSNNSSGGGGMQNDRNIRKNTRSVHGRVIVHHDQMRPADHDLASLRSGISRTGSGWSDVEKSVHYSSTSRIGSPV</sequence>
<dbReference type="InterPro" id="IPR052337">
    <property type="entry name" value="SAT4-like"/>
</dbReference>
<evidence type="ECO:0000256" key="7">
    <source>
        <dbReference type="SAM" id="Phobius"/>
    </source>
</evidence>
<evidence type="ECO:0000256" key="5">
    <source>
        <dbReference type="ARBA" id="ARBA00038359"/>
    </source>
</evidence>
<keyword evidence="2 7" id="KW-0812">Transmembrane</keyword>
<feature type="transmembrane region" description="Helical" evidence="7">
    <location>
        <begin position="336"/>
        <end position="357"/>
    </location>
</feature>
<feature type="transmembrane region" description="Helical" evidence="7">
    <location>
        <begin position="103"/>
        <end position="124"/>
    </location>
</feature>
<feature type="compositionally biased region" description="Low complexity" evidence="6">
    <location>
        <begin position="368"/>
        <end position="381"/>
    </location>
</feature>
<dbReference type="AlphaFoldDB" id="A0AAN8NB05"/>
<evidence type="ECO:0000256" key="4">
    <source>
        <dbReference type="ARBA" id="ARBA00023136"/>
    </source>
</evidence>
<dbReference type="Pfam" id="PF20684">
    <property type="entry name" value="Fung_rhodopsin"/>
    <property type="match status" value="1"/>
</dbReference>
<feature type="transmembrane region" description="Helical" evidence="7">
    <location>
        <begin position="179"/>
        <end position="205"/>
    </location>
</feature>
<name>A0AAN8NB05_9PEZI</name>
<evidence type="ECO:0000259" key="8">
    <source>
        <dbReference type="Pfam" id="PF20684"/>
    </source>
</evidence>
<comment type="caution">
    <text evidence="9">The sequence shown here is derived from an EMBL/GenBank/DDBJ whole genome shotgun (WGS) entry which is preliminary data.</text>
</comment>
<dbReference type="GO" id="GO:0016020">
    <property type="term" value="C:membrane"/>
    <property type="evidence" value="ECO:0007669"/>
    <property type="project" value="UniProtKB-SubCell"/>
</dbReference>
<evidence type="ECO:0000313" key="10">
    <source>
        <dbReference type="Proteomes" id="UP001307849"/>
    </source>
</evidence>
<dbReference type="EMBL" id="JAVHJM010000015">
    <property type="protein sequence ID" value="KAK6497156.1"/>
    <property type="molecule type" value="Genomic_DNA"/>
</dbReference>
<keyword evidence="3 7" id="KW-1133">Transmembrane helix</keyword>
<feature type="transmembrane region" description="Helical" evidence="7">
    <location>
        <begin position="294"/>
        <end position="316"/>
    </location>
</feature>
<feature type="transmembrane region" description="Helical" evidence="7">
    <location>
        <begin position="136"/>
        <end position="159"/>
    </location>
</feature>
<feature type="transmembrane region" description="Helical" evidence="7">
    <location>
        <begin position="217"/>
        <end position="237"/>
    </location>
</feature>
<evidence type="ECO:0000256" key="6">
    <source>
        <dbReference type="SAM" id="MobiDB-lite"/>
    </source>
</evidence>
<feature type="region of interest" description="Disordered" evidence="6">
    <location>
        <begin position="368"/>
        <end position="395"/>
    </location>
</feature>
<keyword evidence="4 7" id="KW-0472">Membrane</keyword>
<dbReference type="PANTHER" id="PTHR33048:SF129">
    <property type="entry name" value="INTEGRAL MEMBRANE PROTEIN-RELATED"/>
    <property type="match status" value="1"/>
</dbReference>
<gene>
    <name evidence="9" type="ORF">TWF506_004631</name>
</gene>